<organism evidence="2 3">
    <name type="scientific">Pristionchus pacificus</name>
    <name type="common">Parasitic nematode worm</name>
    <dbReference type="NCBI Taxonomy" id="54126"/>
    <lineage>
        <taxon>Eukaryota</taxon>
        <taxon>Metazoa</taxon>
        <taxon>Ecdysozoa</taxon>
        <taxon>Nematoda</taxon>
        <taxon>Chromadorea</taxon>
        <taxon>Rhabditida</taxon>
        <taxon>Rhabditina</taxon>
        <taxon>Diplogasteromorpha</taxon>
        <taxon>Diplogasteroidea</taxon>
        <taxon>Neodiplogasteridae</taxon>
        <taxon>Pristionchus</taxon>
    </lineage>
</organism>
<evidence type="ECO:0000256" key="1">
    <source>
        <dbReference type="SAM" id="MobiDB-lite"/>
    </source>
</evidence>
<dbReference type="AlphaFoldDB" id="A0A454Y6H8"/>
<reference evidence="3" key="1">
    <citation type="journal article" date="2008" name="Nat. Genet.">
        <title>The Pristionchus pacificus genome provides a unique perspective on nematode lifestyle and parasitism.</title>
        <authorList>
            <person name="Dieterich C."/>
            <person name="Clifton S.W."/>
            <person name="Schuster L.N."/>
            <person name="Chinwalla A."/>
            <person name="Delehaunty K."/>
            <person name="Dinkelacker I."/>
            <person name="Fulton L."/>
            <person name="Fulton R."/>
            <person name="Godfrey J."/>
            <person name="Minx P."/>
            <person name="Mitreva M."/>
            <person name="Roeseler W."/>
            <person name="Tian H."/>
            <person name="Witte H."/>
            <person name="Yang S.P."/>
            <person name="Wilson R.K."/>
            <person name="Sommer R.J."/>
        </authorList>
    </citation>
    <scope>NUCLEOTIDE SEQUENCE [LARGE SCALE GENOMIC DNA]</scope>
    <source>
        <strain evidence="3">PS312</strain>
    </source>
</reference>
<sequence>MPRLVPIMKKSIDKSGQFIRYRGDKQLGDKFPPLAPCPSDAPPAMRREFAELELLEQQYEALLLQDEKAAAAAAAADPSAIVRRGEEDVCMQEGGQGCEPIENPGEEMEEGEIPPADDERANASPSVVCLGRSVCLERCSMERKKM</sequence>
<keyword evidence="3" id="KW-1185">Reference proteome</keyword>
<gene>
    <name evidence="2" type="primary">WBGene00111995</name>
</gene>
<accession>A0A8R1YJI0</accession>
<proteinExistence type="predicted"/>
<accession>A0A454Y6H8</accession>
<reference evidence="2" key="2">
    <citation type="submission" date="2022-06" db="UniProtKB">
        <authorList>
            <consortium name="EnsemblMetazoa"/>
        </authorList>
    </citation>
    <scope>IDENTIFICATION</scope>
    <source>
        <strain evidence="2">PS312</strain>
    </source>
</reference>
<feature type="compositionally biased region" description="Acidic residues" evidence="1">
    <location>
        <begin position="104"/>
        <end position="116"/>
    </location>
</feature>
<protein>
    <submittedName>
        <fullName evidence="2">Uncharacterized protein</fullName>
    </submittedName>
</protein>
<dbReference type="EnsemblMetazoa" id="PPA22441.1">
    <property type="protein sequence ID" value="PPA22441.1"/>
    <property type="gene ID" value="WBGene00111995"/>
</dbReference>
<evidence type="ECO:0000313" key="3">
    <source>
        <dbReference type="Proteomes" id="UP000005239"/>
    </source>
</evidence>
<feature type="region of interest" description="Disordered" evidence="1">
    <location>
        <begin position="92"/>
        <end position="124"/>
    </location>
</feature>
<dbReference type="Proteomes" id="UP000005239">
    <property type="component" value="Unassembled WGS sequence"/>
</dbReference>
<name>A0A454Y6H8_PRIPA</name>
<evidence type="ECO:0000313" key="2">
    <source>
        <dbReference type="EnsemblMetazoa" id="PPA22441.1"/>
    </source>
</evidence>